<evidence type="ECO:0000313" key="2">
    <source>
        <dbReference type="EMBL" id="KAA8583329.1"/>
    </source>
</evidence>
<keyword evidence="1" id="KW-0472">Membrane</keyword>
<dbReference type="AlphaFoldDB" id="A0A5J5CR44"/>
<keyword evidence="1" id="KW-0812">Transmembrane</keyword>
<accession>A0A5J5CR44</accession>
<sequence length="110" mass="12928">MEKHKMQCFSYRLPPVHSWRYIELSLYIVTTLLGAVLRIVTPGFCRLPGALVMTMRKKMVRHPGYASCRVFHGTDECGWLYVMKQTHAWEQIPQSQRLLQLISFRFLQGN</sequence>
<feature type="transmembrane region" description="Helical" evidence="1">
    <location>
        <begin position="21"/>
        <end position="40"/>
    </location>
</feature>
<proteinExistence type="predicted"/>
<evidence type="ECO:0000313" key="3">
    <source>
        <dbReference type="Proteomes" id="UP000327493"/>
    </source>
</evidence>
<evidence type="ECO:0000256" key="1">
    <source>
        <dbReference type="SAM" id="Phobius"/>
    </source>
</evidence>
<organism evidence="2 3">
    <name type="scientific">Etheostoma spectabile</name>
    <name type="common">orangethroat darter</name>
    <dbReference type="NCBI Taxonomy" id="54343"/>
    <lineage>
        <taxon>Eukaryota</taxon>
        <taxon>Metazoa</taxon>
        <taxon>Chordata</taxon>
        <taxon>Craniata</taxon>
        <taxon>Vertebrata</taxon>
        <taxon>Euteleostomi</taxon>
        <taxon>Actinopterygii</taxon>
        <taxon>Neopterygii</taxon>
        <taxon>Teleostei</taxon>
        <taxon>Neoteleostei</taxon>
        <taxon>Acanthomorphata</taxon>
        <taxon>Eupercaria</taxon>
        <taxon>Perciformes</taxon>
        <taxon>Percoidei</taxon>
        <taxon>Percidae</taxon>
        <taxon>Etheostomatinae</taxon>
        <taxon>Etheostoma</taxon>
    </lineage>
</organism>
<comment type="caution">
    <text evidence="2">The sequence shown here is derived from an EMBL/GenBank/DDBJ whole genome shotgun (WGS) entry which is preliminary data.</text>
</comment>
<dbReference type="EMBL" id="VOFY01000018">
    <property type="protein sequence ID" value="KAA8583329.1"/>
    <property type="molecule type" value="Genomic_DNA"/>
</dbReference>
<gene>
    <name evidence="2" type="ORF">FQN60_015875</name>
</gene>
<protein>
    <submittedName>
        <fullName evidence="2">Uncharacterized protein</fullName>
    </submittedName>
</protein>
<dbReference type="Proteomes" id="UP000327493">
    <property type="component" value="Chromosome 18"/>
</dbReference>
<name>A0A5J5CR44_9PERO</name>
<keyword evidence="1" id="KW-1133">Transmembrane helix</keyword>
<reference evidence="2 3" key="1">
    <citation type="submission" date="2019-08" db="EMBL/GenBank/DDBJ databases">
        <title>A chromosome-level genome assembly, high-density linkage maps, and genome scans reveal the genomic architecture of hybrid incompatibilities underlying speciation via character displacement in darters (Percidae: Etheostominae).</title>
        <authorList>
            <person name="Moran R.L."/>
            <person name="Catchen J.M."/>
            <person name="Fuller R.C."/>
        </authorList>
    </citation>
    <scope>NUCLEOTIDE SEQUENCE [LARGE SCALE GENOMIC DNA]</scope>
    <source>
        <strain evidence="2">EspeVRDwgs_2016</strain>
        <tissue evidence="2">Muscle</tissue>
    </source>
</reference>
<keyword evidence="3" id="KW-1185">Reference proteome</keyword>